<comment type="caution">
    <text evidence="10">The sequence shown here is derived from an EMBL/GenBank/DDBJ whole genome shotgun (WGS) entry which is preliminary data.</text>
</comment>
<dbReference type="Proteomes" id="UP000789342">
    <property type="component" value="Unassembled WGS sequence"/>
</dbReference>
<reference evidence="10" key="1">
    <citation type="submission" date="2021-06" db="EMBL/GenBank/DDBJ databases">
        <authorList>
            <person name="Kallberg Y."/>
            <person name="Tangrot J."/>
            <person name="Rosling A."/>
        </authorList>
    </citation>
    <scope>NUCLEOTIDE SEQUENCE</scope>
    <source>
        <strain evidence="10">CL551</strain>
    </source>
</reference>
<evidence type="ECO:0000313" key="10">
    <source>
        <dbReference type="EMBL" id="CAG8587684.1"/>
    </source>
</evidence>
<dbReference type="Pfam" id="PF00501">
    <property type="entry name" value="AMP-binding"/>
    <property type="match status" value="1"/>
</dbReference>
<keyword evidence="7" id="KW-0443">Lipid metabolism</keyword>
<evidence type="ECO:0000256" key="6">
    <source>
        <dbReference type="ARBA" id="ARBA00026121"/>
    </source>
</evidence>
<keyword evidence="11" id="KW-1185">Reference proteome</keyword>
<dbReference type="CDD" id="cd05927">
    <property type="entry name" value="LC-FACS_euk"/>
    <property type="match status" value="1"/>
</dbReference>
<dbReference type="InterPro" id="IPR042099">
    <property type="entry name" value="ANL_N_sf"/>
</dbReference>
<name>A0A9N9G688_9GLOM</name>
<dbReference type="EC" id="6.2.1.3" evidence="6 7"/>
<keyword evidence="5 7" id="KW-0067">ATP-binding</keyword>
<dbReference type="GO" id="GO:0004467">
    <property type="term" value="F:long-chain fatty acid-CoA ligase activity"/>
    <property type="evidence" value="ECO:0007669"/>
    <property type="project" value="UniProtKB-EC"/>
</dbReference>
<evidence type="ECO:0000256" key="8">
    <source>
        <dbReference type="SAM" id="MobiDB-lite"/>
    </source>
</evidence>
<evidence type="ECO:0000313" key="11">
    <source>
        <dbReference type="Proteomes" id="UP000789342"/>
    </source>
</evidence>
<comment type="catalytic activity">
    <reaction evidence="7">
        <text>a long-chain fatty acid + ATP + CoA = a long-chain fatty acyl-CoA + AMP + diphosphate</text>
        <dbReference type="Rhea" id="RHEA:15421"/>
        <dbReference type="ChEBI" id="CHEBI:30616"/>
        <dbReference type="ChEBI" id="CHEBI:33019"/>
        <dbReference type="ChEBI" id="CHEBI:57287"/>
        <dbReference type="ChEBI" id="CHEBI:57560"/>
        <dbReference type="ChEBI" id="CHEBI:83139"/>
        <dbReference type="ChEBI" id="CHEBI:456215"/>
        <dbReference type="EC" id="6.2.1.3"/>
    </reaction>
</comment>
<accession>A0A9N9G688</accession>
<keyword evidence="4 7" id="KW-0276">Fatty acid metabolism</keyword>
<sequence length="677" mass="75658">MTAPPTKYSVELPNSRKPGQTGIYRNALRPDSLIVTFRPDVKTLYENFQYALKISEDRPFLGHKPFNKSTRKYEPYSWQTYKQVAERVTNFGSGLMHLNDNVIKNPKSGQWTVGIYSNNRPEWFITDMANLSYNLITVALYDTLGADTIEYVANHAEIKIIVVGANHIPSLIQIAHKIPGVKVCVSMDRLDDDEYTSIGLNMTGKILRSWAQEKGIMLLDFNEVERMGQQHPRKHNAPSPNDIASICYTSGTTGTPKGALLSHASFIGSLSAVYHTSTLRQDDVFISYLPLAHVFGRIGELAIVSYGASIGYYRGDILKLIEDMEELKPTLFATVPRLLTRIYAKIQQSTINAPGVKGALSRKAFATKIERLDKGLGNTHPFWDPIFFNKIKQVLGGRVRRMVTGSAPITAEILQFLRVAFSCDITEGYGQTEGIASATISLEGENRAGHVGGPVICCEIKLVDVPEMSYFSTDKPFPRGELCIRGTNVFSGYYKDEAKTKETIDDEGWLHTGDVAYIDERGAVTIIDRKKNIFKLSQGEYIAPEKIENVYATSGLILQIFVHGDSIRDHLVAIAVPNPEVFVPWANTLTGQKISLGDEKGLESLVKNDLVRNAFFGRNKQSCFELVKAIHLTHVPFSIENDLLTPTFKIKRNDAQKYFRNVIDKLYGGRDDVKAKL</sequence>
<protein>
    <recommendedName>
        <fullName evidence="6 7">Long-chain-fatty-acid--CoA ligase</fullName>
        <ecNumber evidence="6 7">6.2.1.3</ecNumber>
    </recommendedName>
</protein>
<dbReference type="InterPro" id="IPR000873">
    <property type="entry name" value="AMP-dep_synth/lig_dom"/>
</dbReference>
<dbReference type="GO" id="GO:0005783">
    <property type="term" value="C:endoplasmic reticulum"/>
    <property type="evidence" value="ECO:0007669"/>
    <property type="project" value="TreeGrafter"/>
</dbReference>
<comment type="similarity">
    <text evidence="1 7">Belongs to the ATP-dependent AMP-binding enzyme family.</text>
</comment>
<feature type="region of interest" description="Disordered" evidence="8">
    <location>
        <begin position="1"/>
        <end position="22"/>
    </location>
</feature>
<dbReference type="InterPro" id="IPR045311">
    <property type="entry name" value="LC-FACS_euk"/>
</dbReference>
<feature type="domain" description="AMP-dependent synthetase/ligase" evidence="9">
    <location>
        <begin position="74"/>
        <end position="494"/>
    </location>
</feature>
<dbReference type="Gene3D" id="3.40.50.12780">
    <property type="entry name" value="N-terminal domain of ligase-like"/>
    <property type="match status" value="1"/>
</dbReference>
<keyword evidence="3 7" id="KW-0547">Nucleotide-binding</keyword>
<evidence type="ECO:0000256" key="5">
    <source>
        <dbReference type="ARBA" id="ARBA00022840"/>
    </source>
</evidence>
<proteinExistence type="inferred from homology"/>
<dbReference type="PANTHER" id="PTHR43272:SF33">
    <property type="entry name" value="AMP-BINDING DOMAIN-CONTAINING PROTEIN-RELATED"/>
    <property type="match status" value="1"/>
</dbReference>
<dbReference type="PANTHER" id="PTHR43272">
    <property type="entry name" value="LONG-CHAIN-FATTY-ACID--COA LIGASE"/>
    <property type="match status" value="1"/>
</dbReference>
<evidence type="ECO:0000256" key="4">
    <source>
        <dbReference type="ARBA" id="ARBA00022832"/>
    </source>
</evidence>
<evidence type="ECO:0000256" key="1">
    <source>
        <dbReference type="ARBA" id="ARBA00006432"/>
    </source>
</evidence>
<dbReference type="EMBL" id="CAJVPV010005252">
    <property type="protein sequence ID" value="CAG8587684.1"/>
    <property type="molecule type" value="Genomic_DNA"/>
</dbReference>
<dbReference type="OrthoDB" id="1700726at2759"/>
<evidence type="ECO:0000256" key="2">
    <source>
        <dbReference type="ARBA" id="ARBA00022598"/>
    </source>
</evidence>
<dbReference type="AlphaFoldDB" id="A0A9N9G688"/>
<evidence type="ECO:0000256" key="7">
    <source>
        <dbReference type="RuleBase" id="RU369030"/>
    </source>
</evidence>
<evidence type="ECO:0000256" key="3">
    <source>
        <dbReference type="ARBA" id="ARBA00022741"/>
    </source>
</evidence>
<evidence type="ECO:0000259" key="9">
    <source>
        <dbReference type="Pfam" id="PF00501"/>
    </source>
</evidence>
<dbReference type="InterPro" id="IPR020845">
    <property type="entry name" value="AMP-binding_CS"/>
</dbReference>
<dbReference type="GO" id="GO:0005524">
    <property type="term" value="F:ATP binding"/>
    <property type="evidence" value="ECO:0007669"/>
    <property type="project" value="UniProtKB-KW"/>
</dbReference>
<organism evidence="10 11">
    <name type="scientific">Acaulospora morrowiae</name>
    <dbReference type="NCBI Taxonomy" id="94023"/>
    <lineage>
        <taxon>Eukaryota</taxon>
        <taxon>Fungi</taxon>
        <taxon>Fungi incertae sedis</taxon>
        <taxon>Mucoromycota</taxon>
        <taxon>Glomeromycotina</taxon>
        <taxon>Glomeromycetes</taxon>
        <taxon>Diversisporales</taxon>
        <taxon>Acaulosporaceae</taxon>
        <taxon>Acaulospora</taxon>
    </lineage>
</organism>
<dbReference type="SUPFAM" id="SSF56801">
    <property type="entry name" value="Acetyl-CoA synthetase-like"/>
    <property type="match status" value="1"/>
</dbReference>
<gene>
    <name evidence="10" type="ORF">AMORRO_LOCUS7206</name>
</gene>
<dbReference type="PROSITE" id="PS00455">
    <property type="entry name" value="AMP_BINDING"/>
    <property type="match status" value="1"/>
</dbReference>
<comment type="function">
    <text evidence="7">Catalyzes the conversion of long-chain fatty acids to their active form acyl-CoAs for both synthesis of cellular lipids, and degradation via beta-oxidation.</text>
</comment>
<dbReference type="GO" id="GO:0016020">
    <property type="term" value="C:membrane"/>
    <property type="evidence" value="ECO:0007669"/>
    <property type="project" value="TreeGrafter"/>
</dbReference>
<keyword evidence="2 7" id="KW-0436">Ligase</keyword>